<name>A0A3B5M6Y6_9TELE</name>
<dbReference type="SMART" id="SM00008">
    <property type="entry name" value="HormR"/>
    <property type="match status" value="1"/>
</dbReference>
<keyword evidence="6" id="KW-0297">G-protein coupled receptor</keyword>
<dbReference type="PRINTS" id="PR00249">
    <property type="entry name" value="GPCRSECRETIN"/>
</dbReference>
<evidence type="ECO:0000256" key="7">
    <source>
        <dbReference type="ARBA" id="ARBA00023136"/>
    </source>
</evidence>
<dbReference type="SUPFAM" id="SSF81321">
    <property type="entry name" value="Family A G protein-coupled receptor-like"/>
    <property type="match status" value="1"/>
</dbReference>
<keyword evidence="10" id="KW-0807">Transducer</keyword>
<keyword evidence="4 11" id="KW-0812">Transmembrane</keyword>
<evidence type="ECO:0000256" key="11">
    <source>
        <dbReference type="SAM" id="Phobius"/>
    </source>
</evidence>
<dbReference type="GO" id="GO:0004991">
    <property type="term" value="F:parathyroid hormone receptor activity"/>
    <property type="evidence" value="ECO:0007669"/>
    <property type="project" value="TreeGrafter"/>
</dbReference>
<dbReference type="PROSITE" id="PS00649">
    <property type="entry name" value="G_PROTEIN_RECEP_F2_1"/>
    <property type="match status" value="1"/>
</dbReference>
<dbReference type="STRING" id="32473.ENSXCOP00000019267"/>
<dbReference type="GeneTree" id="ENSGT00940000159094"/>
<dbReference type="InterPro" id="IPR017981">
    <property type="entry name" value="GPCR_2-like_7TM"/>
</dbReference>
<keyword evidence="8" id="KW-0675">Receptor</keyword>
<evidence type="ECO:0000256" key="9">
    <source>
        <dbReference type="ARBA" id="ARBA00023180"/>
    </source>
</evidence>
<evidence type="ECO:0000256" key="2">
    <source>
        <dbReference type="ARBA" id="ARBA00005314"/>
    </source>
</evidence>
<evidence type="ECO:0000259" key="14">
    <source>
        <dbReference type="PROSITE" id="PS50261"/>
    </source>
</evidence>
<comment type="subcellular location">
    <subcellularLocation>
        <location evidence="1">Cell membrane</location>
        <topology evidence="1">Multi-pass membrane protein</topology>
    </subcellularLocation>
</comment>
<dbReference type="Pfam" id="PF00002">
    <property type="entry name" value="7tm_2"/>
    <property type="match status" value="1"/>
</dbReference>
<keyword evidence="5 11" id="KW-1133">Transmembrane helix</keyword>
<dbReference type="InterPro" id="IPR017983">
    <property type="entry name" value="GPCR_2_secretin-like_CS"/>
</dbReference>
<feature type="transmembrane region" description="Helical" evidence="11">
    <location>
        <begin position="308"/>
        <end position="332"/>
    </location>
</feature>
<dbReference type="GO" id="GO:0017046">
    <property type="term" value="F:peptide hormone binding"/>
    <property type="evidence" value="ECO:0007669"/>
    <property type="project" value="TreeGrafter"/>
</dbReference>
<evidence type="ECO:0000313" key="15">
    <source>
        <dbReference type="Ensembl" id="ENSXCOP00000019267.1"/>
    </source>
</evidence>
<feature type="transmembrane region" description="Helical" evidence="11">
    <location>
        <begin position="353"/>
        <end position="371"/>
    </location>
</feature>
<feature type="signal peptide" evidence="12">
    <location>
        <begin position="1"/>
        <end position="20"/>
    </location>
</feature>
<dbReference type="Proteomes" id="UP000261380">
    <property type="component" value="Unplaced"/>
</dbReference>
<accession>A0A3B5M6Y6</accession>
<keyword evidence="16" id="KW-1185">Reference proteome</keyword>
<dbReference type="InterPro" id="IPR000832">
    <property type="entry name" value="GPCR_2_secretin-like"/>
</dbReference>
<evidence type="ECO:0000256" key="12">
    <source>
        <dbReference type="SAM" id="SignalP"/>
    </source>
</evidence>
<dbReference type="FunFam" id="1.20.1070.10:FF:000127">
    <property type="entry name" value="Parathyroid hormone 2 receptor"/>
    <property type="match status" value="1"/>
</dbReference>
<dbReference type="GO" id="GO:0007166">
    <property type="term" value="P:cell surface receptor signaling pathway"/>
    <property type="evidence" value="ECO:0007669"/>
    <property type="project" value="InterPro"/>
</dbReference>
<protein>
    <submittedName>
        <fullName evidence="15">Uncharacterized protein</fullName>
    </submittedName>
</protein>
<dbReference type="PANTHER" id="PTHR45620">
    <property type="entry name" value="PDF RECEPTOR-LIKE PROTEIN-RELATED"/>
    <property type="match status" value="1"/>
</dbReference>
<dbReference type="PROSITE" id="PS50227">
    <property type="entry name" value="G_PROTEIN_RECEP_F2_3"/>
    <property type="match status" value="1"/>
</dbReference>
<dbReference type="PROSITE" id="PS00650">
    <property type="entry name" value="G_PROTEIN_RECEP_F2_2"/>
    <property type="match status" value="1"/>
</dbReference>
<feature type="transmembrane region" description="Helical" evidence="11">
    <location>
        <begin position="139"/>
        <end position="160"/>
    </location>
</feature>
<keyword evidence="3" id="KW-1003">Cell membrane</keyword>
<evidence type="ECO:0000256" key="3">
    <source>
        <dbReference type="ARBA" id="ARBA00022475"/>
    </source>
</evidence>
<feature type="chain" id="PRO_5017387285" evidence="12">
    <location>
        <begin position="21"/>
        <end position="539"/>
    </location>
</feature>
<evidence type="ECO:0000256" key="6">
    <source>
        <dbReference type="ARBA" id="ARBA00023040"/>
    </source>
</evidence>
<proteinExistence type="inferred from homology"/>
<keyword evidence="7 11" id="KW-0472">Membrane</keyword>
<feature type="transmembrane region" description="Helical" evidence="11">
    <location>
        <begin position="268"/>
        <end position="288"/>
    </location>
</feature>
<organism evidence="15 16">
    <name type="scientific">Xiphophorus couchianus</name>
    <name type="common">Monterrey platyfish</name>
    <dbReference type="NCBI Taxonomy" id="32473"/>
    <lineage>
        <taxon>Eukaryota</taxon>
        <taxon>Metazoa</taxon>
        <taxon>Chordata</taxon>
        <taxon>Craniata</taxon>
        <taxon>Vertebrata</taxon>
        <taxon>Euteleostomi</taxon>
        <taxon>Actinopterygii</taxon>
        <taxon>Neopterygii</taxon>
        <taxon>Teleostei</taxon>
        <taxon>Neoteleostei</taxon>
        <taxon>Acanthomorphata</taxon>
        <taxon>Ovalentaria</taxon>
        <taxon>Atherinomorphae</taxon>
        <taxon>Cyprinodontiformes</taxon>
        <taxon>Poeciliidae</taxon>
        <taxon>Poeciliinae</taxon>
        <taxon>Xiphophorus</taxon>
    </lineage>
</organism>
<feature type="domain" description="G-protein coupled receptors family 2 profile 1" evidence="13">
    <location>
        <begin position="63"/>
        <end position="129"/>
    </location>
</feature>
<dbReference type="InterPro" id="IPR050332">
    <property type="entry name" value="GPCR_2"/>
</dbReference>
<dbReference type="PANTHER" id="PTHR45620:SF7">
    <property type="entry name" value="PARATHYROID HORMONE 2 RECEPTOR"/>
    <property type="match status" value="1"/>
</dbReference>
<evidence type="ECO:0000256" key="8">
    <source>
        <dbReference type="ARBA" id="ARBA00023170"/>
    </source>
</evidence>
<dbReference type="InterPro" id="IPR036445">
    <property type="entry name" value="GPCR_2_extracell_dom_sf"/>
</dbReference>
<dbReference type="Gene3D" id="1.20.1070.10">
    <property type="entry name" value="Rhodopsin 7-helix transmembrane proteins"/>
    <property type="match status" value="1"/>
</dbReference>
<dbReference type="GO" id="GO:0008528">
    <property type="term" value="F:G protein-coupled peptide receptor activity"/>
    <property type="evidence" value="ECO:0007669"/>
    <property type="project" value="TreeGrafter"/>
</dbReference>
<feature type="transmembrane region" description="Helical" evidence="11">
    <location>
        <begin position="172"/>
        <end position="190"/>
    </location>
</feature>
<dbReference type="Pfam" id="PF02793">
    <property type="entry name" value="HRM"/>
    <property type="match status" value="1"/>
</dbReference>
<dbReference type="GO" id="GO:0005886">
    <property type="term" value="C:plasma membrane"/>
    <property type="evidence" value="ECO:0007669"/>
    <property type="project" value="UniProtKB-SubCell"/>
</dbReference>
<evidence type="ECO:0000256" key="4">
    <source>
        <dbReference type="ARBA" id="ARBA00022692"/>
    </source>
</evidence>
<dbReference type="InterPro" id="IPR001879">
    <property type="entry name" value="GPCR_2_extracellular_dom"/>
</dbReference>
<feature type="transmembrane region" description="Helical" evidence="11">
    <location>
        <begin position="243"/>
        <end position="261"/>
    </location>
</feature>
<dbReference type="PROSITE" id="PS50261">
    <property type="entry name" value="G_PROTEIN_RECEP_F2_4"/>
    <property type="match status" value="1"/>
</dbReference>
<evidence type="ECO:0000256" key="10">
    <source>
        <dbReference type="ARBA" id="ARBA00023224"/>
    </source>
</evidence>
<evidence type="ECO:0000256" key="1">
    <source>
        <dbReference type="ARBA" id="ARBA00004651"/>
    </source>
</evidence>
<evidence type="ECO:0000313" key="16">
    <source>
        <dbReference type="Proteomes" id="UP000261380"/>
    </source>
</evidence>
<feature type="domain" description="G-protein coupled receptors family 2 profile 2" evidence="14">
    <location>
        <begin position="138"/>
        <end position="409"/>
    </location>
</feature>
<dbReference type="Ensembl" id="ENSXCOT00000019505.1">
    <property type="protein sequence ID" value="ENSXCOP00000019267.1"/>
    <property type="gene ID" value="ENSXCOG00000014489.1"/>
</dbReference>
<sequence length="539" mass="61550">MLLKFYAMLPVYLHIILTWGQRADLCVCALQMGFDSPLSAQEQMFILYEVKMRCYQNLSNDVCPPDWDGLICWPHGSPGQIMKVPCPAYIYDFNHKGHAYRRCDVNGSWVFVEQWNKTWTNYSECLRFLQPLNFFESLYVMYTTGYAVSFSSLLVAIMIIGYFRRLHCTRNYIHMHLFVSFMLRAVSIFVKDKVVYSSAGLQDFDSALLDNLKTASISSLDKSQYIGCKVTVLLFIYFLATNYFWILVEGLYLHSLIFMAFRSDSKYLWGFIFIGWGVPAVFVAIWAIVRATLADARCWELSAGNVKWIYQVPILTAIGLNFILFVNIVRVLATKIRETNAGRYDTRKQYRKLAKSTLVLVLVFGIHYIIFVGLPHTFEGPSWEIRMYCELFFNSFQGFFVSIIYCYCNGEVQTEIKKTWTRWNLAFEWEGPVVCGRYRYGSVVVGLNNNSTSSQSHLAGGGLSTRSTTLASSRAYRSTGAPSINVHATLPGYVMTNSDPSIPEELEDSGPKRVDDISLKENLPVLNISAAAEDEEETL</sequence>
<comment type="similarity">
    <text evidence="2">Belongs to the G-protein coupled receptor 2 family.</text>
</comment>
<dbReference type="Gene3D" id="4.10.1240.10">
    <property type="entry name" value="GPCR, family 2, extracellular hormone receptor domain"/>
    <property type="match status" value="1"/>
</dbReference>
<evidence type="ECO:0000256" key="5">
    <source>
        <dbReference type="ARBA" id="ARBA00022989"/>
    </source>
</evidence>
<evidence type="ECO:0000259" key="13">
    <source>
        <dbReference type="PROSITE" id="PS50227"/>
    </source>
</evidence>
<keyword evidence="9" id="KW-0325">Glycoprotein</keyword>
<reference evidence="15" key="1">
    <citation type="submission" date="2025-08" db="UniProtKB">
        <authorList>
            <consortium name="Ensembl"/>
        </authorList>
    </citation>
    <scope>IDENTIFICATION</scope>
</reference>
<dbReference type="SUPFAM" id="SSF111418">
    <property type="entry name" value="Hormone receptor domain"/>
    <property type="match status" value="1"/>
</dbReference>
<dbReference type="AlphaFoldDB" id="A0A3B5M6Y6"/>
<dbReference type="GO" id="GO:0007188">
    <property type="term" value="P:adenylate cyclase-modulating G protein-coupled receptor signaling pathway"/>
    <property type="evidence" value="ECO:0007669"/>
    <property type="project" value="TreeGrafter"/>
</dbReference>
<keyword evidence="12" id="KW-0732">Signal</keyword>
<reference evidence="15" key="2">
    <citation type="submission" date="2025-09" db="UniProtKB">
        <authorList>
            <consortium name="Ensembl"/>
        </authorList>
    </citation>
    <scope>IDENTIFICATION</scope>
</reference>